<sequence length="73" mass="8475">MKRDLSDERILIGLVYPENFTIHENKVQTARANKIGESIYLINKQLKAKKRTKDNFYLLSLEVTSTGFKPVTF</sequence>
<comment type="caution">
    <text evidence="1">The sequence shown here is derived from an EMBL/GenBank/DDBJ whole genome shotgun (WGS) entry which is preliminary data.</text>
</comment>
<protein>
    <submittedName>
        <fullName evidence="1">Uncharacterized protein</fullName>
    </submittedName>
</protein>
<dbReference type="EMBL" id="MUHD01000016">
    <property type="protein sequence ID" value="OXB08599.1"/>
    <property type="molecule type" value="Genomic_DNA"/>
</dbReference>
<evidence type="ECO:0000313" key="2">
    <source>
        <dbReference type="Proteomes" id="UP000198381"/>
    </source>
</evidence>
<name>A0ABX4CWJ8_9FLAO</name>
<accession>A0ABX4CWJ8</accession>
<proteinExistence type="predicted"/>
<evidence type="ECO:0000313" key="1">
    <source>
        <dbReference type="EMBL" id="OXB08599.1"/>
    </source>
</evidence>
<organism evidence="1 2">
    <name type="scientific">Flavobacterium plurextorum</name>
    <dbReference type="NCBI Taxonomy" id="1114867"/>
    <lineage>
        <taxon>Bacteria</taxon>
        <taxon>Pseudomonadati</taxon>
        <taxon>Bacteroidota</taxon>
        <taxon>Flavobacteriia</taxon>
        <taxon>Flavobacteriales</taxon>
        <taxon>Flavobacteriaceae</taxon>
        <taxon>Flavobacterium</taxon>
    </lineage>
</organism>
<reference evidence="1 2" key="1">
    <citation type="submission" date="2016-11" db="EMBL/GenBank/DDBJ databases">
        <title>Whole genomes of Flavobacteriaceae.</title>
        <authorList>
            <person name="Stine C."/>
            <person name="Li C."/>
            <person name="Tadesse D."/>
        </authorList>
    </citation>
    <scope>NUCLEOTIDE SEQUENCE [LARGE SCALE GENOMIC DNA]</scope>
    <source>
        <strain evidence="1 2">CCUG 60112</strain>
    </source>
</reference>
<gene>
    <name evidence="1" type="ORF">B0A81_09850</name>
</gene>
<dbReference type="Proteomes" id="UP000198381">
    <property type="component" value="Unassembled WGS sequence"/>
</dbReference>
<keyword evidence="2" id="KW-1185">Reference proteome</keyword>